<proteinExistence type="predicted"/>
<name>A0A6J5SNI2_9CAUD</name>
<protein>
    <submittedName>
        <fullName evidence="2">Uncharacterized protein</fullName>
    </submittedName>
</protein>
<dbReference type="EMBL" id="LR797081">
    <property type="protein sequence ID" value="CAB4185965.1"/>
    <property type="molecule type" value="Genomic_DNA"/>
</dbReference>
<gene>
    <name evidence="1" type="ORF">UFOVP1136_21</name>
    <name evidence="2" type="ORF">UFOVP1497_13</name>
    <name evidence="3" type="ORF">UFOVP1586_23</name>
</gene>
<accession>A0A6J5SNI2</accession>
<sequence>MITVNQQARAELNKRLKNIKYGTMEKAQYQAMQSVLKPIRERTKAEWASQVWKRNGKHSIRKAIIQSVKSLIFRRGGKLLGYVGISQKVNRKSKIVNVLNTNFLARNGKIVPGRFIREKVFELAQKQASNFEAYLQRAALRMANGK</sequence>
<reference evidence="2" key="1">
    <citation type="submission" date="2020-05" db="EMBL/GenBank/DDBJ databases">
        <authorList>
            <person name="Chiriac C."/>
            <person name="Salcher M."/>
            <person name="Ghai R."/>
            <person name="Kavagutti S V."/>
        </authorList>
    </citation>
    <scope>NUCLEOTIDE SEQUENCE</scope>
</reference>
<evidence type="ECO:0000313" key="2">
    <source>
        <dbReference type="EMBL" id="CAB4217062.1"/>
    </source>
</evidence>
<evidence type="ECO:0000313" key="3">
    <source>
        <dbReference type="EMBL" id="CAB5238085.1"/>
    </source>
</evidence>
<dbReference type="EMBL" id="LR798455">
    <property type="protein sequence ID" value="CAB5238085.1"/>
    <property type="molecule type" value="Genomic_DNA"/>
</dbReference>
<organism evidence="2">
    <name type="scientific">uncultured Caudovirales phage</name>
    <dbReference type="NCBI Taxonomy" id="2100421"/>
    <lineage>
        <taxon>Viruses</taxon>
        <taxon>Duplodnaviria</taxon>
        <taxon>Heunggongvirae</taxon>
        <taxon>Uroviricota</taxon>
        <taxon>Caudoviricetes</taxon>
        <taxon>Peduoviridae</taxon>
        <taxon>Maltschvirus</taxon>
        <taxon>Maltschvirus maltsch</taxon>
    </lineage>
</organism>
<dbReference type="EMBL" id="LR797446">
    <property type="protein sequence ID" value="CAB4217062.1"/>
    <property type="molecule type" value="Genomic_DNA"/>
</dbReference>
<evidence type="ECO:0000313" key="1">
    <source>
        <dbReference type="EMBL" id="CAB4185965.1"/>
    </source>
</evidence>